<dbReference type="EMBL" id="JAWJWE010000038">
    <property type="protein sequence ID" value="KAK6623303.1"/>
    <property type="molecule type" value="Genomic_DNA"/>
</dbReference>
<evidence type="ECO:0000313" key="2">
    <source>
        <dbReference type="EMBL" id="KAK6623303.1"/>
    </source>
</evidence>
<proteinExistence type="predicted"/>
<feature type="compositionally biased region" description="Basic and acidic residues" evidence="1">
    <location>
        <begin position="35"/>
        <end position="53"/>
    </location>
</feature>
<evidence type="ECO:0000256" key="1">
    <source>
        <dbReference type="SAM" id="MobiDB-lite"/>
    </source>
</evidence>
<sequence length="70" mass="8011">MNNQGRITGNLIRAEATYPYAKIGFSEKFNPNPGHPRDEKERARSTEREREQSVKNFDTTDGTSHQVAFL</sequence>
<dbReference type="Proteomes" id="UP001372834">
    <property type="component" value="Unassembled WGS sequence"/>
</dbReference>
<comment type="caution">
    <text evidence="2">The sequence shown here is derived from an EMBL/GenBank/DDBJ whole genome shotgun (WGS) entry which is preliminary data.</text>
</comment>
<organism evidence="2 3">
    <name type="scientific">Polyplax serrata</name>
    <name type="common">Common mouse louse</name>
    <dbReference type="NCBI Taxonomy" id="468196"/>
    <lineage>
        <taxon>Eukaryota</taxon>
        <taxon>Metazoa</taxon>
        <taxon>Ecdysozoa</taxon>
        <taxon>Arthropoda</taxon>
        <taxon>Hexapoda</taxon>
        <taxon>Insecta</taxon>
        <taxon>Pterygota</taxon>
        <taxon>Neoptera</taxon>
        <taxon>Paraneoptera</taxon>
        <taxon>Psocodea</taxon>
        <taxon>Troctomorpha</taxon>
        <taxon>Phthiraptera</taxon>
        <taxon>Anoplura</taxon>
        <taxon>Polyplacidae</taxon>
        <taxon>Polyplax</taxon>
    </lineage>
</organism>
<dbReference type="AlphaFoldDB" id="A0AAN8PHT4"/>
<evidence type="ECO:0000313" key="3">
    <source>
        <dbReference type="Proteomes" id="UP001372834"/>
    </source>
</evidence>
<name>A0AAN8PHT4_POLSC</name>
<feature type="region of interest" description="Disordered" evidence="1">
    <location>
        <begin position="25"/>
        <end position="70"/>
    </location>
</feature>
<feature type="compositionally biased region" description="Polar residues" evidence="1">
    <location>
        <begin position="54"/>
        <end position="70"/>
    </location>
</feature>
<gene>
    <name evidence="2" type="ORF">RUM43_009155</name>
</gene>
<accession>A0AAN8PHT4</accession>
<protein>
    <submittedName>
        <fullName evidence="2">Uncharacterized protein</fullName>
    </submittedName>
</protein>
<reference evidence="2 3" key="1">
    <citation type="submission" date="2023-10" db="EMBL/GenBank/DDBJ databases">
        <title>Genomes of two closely related lineages of the louse Polyplax serrata with different host specificities.</title>
        <authorList>
            <person name="Martinu J."/>
            <person name="Tarabai H."/>
            <person name="Stefka J."/>
            <person name="Hypsa V."/>
        </authorList>
    </citation>
    <scope>NUCLEOTIDE SEQUENCE [LARGE SCALE GENOMIC DNA]</scope>
    <source>
        <strain evidence="2">HR10_N</strain>
    </source>
</reference>